<dbReference type="Pfam" id="PF14027">
    <property type="entry name" value="Questin_oxidase"/>
    <property type="match status" value="1"/>
</dbReference>
<sequence>MKSDLAYLDFRAAAWGHKMNGCCMVTSPTTNSQSIHTDIVYTLDDYLYKTLLTGSGNKQRGYYRNGSRRALCNGHPYLRTGHRMVLPGMAIGTFLLYSYSCIWKRKAESQSHSGYSDVLLARLGIEFQQPAIIAEALSRTAAHDDARINTLFANAEQEAAIAYPSRKPKSMLGLAHETDFGNKMQDGIVGRTGKAMASLASQFRIQNDEQDLKRRTAEIISTCVYFAGAAQDKSKSNRKAKIDFFYMHYVTSSIFLTVFNRQDWIKLEDRVRLVEWKARLDLAWYAVSGCAVLDGNAISDYASPESDGMGWAKLFDAVIKEHDDGHTAKFIRALKNGQNSARKFEQGDSRPISQRRGTCG</sequence>
<organism evidence="3 4">
    <name type="scientific">Lepidopterella palustris CBS 459.81</name>
    <dbReference type="NCBI Taxonomy" id="1314670"/>
    <lineage>
        <taxon>Eukaryota</taxon>
        <taxon>Fungi</taxon>
        <taxon>Dikarya</taxon>
        <taxon>Ascomycota</taxon>
        <taxon>Pezizomycotina</taxon>
        <taxon>Dothideomycetes</taxon>
        <taxon>Pleosporomycetidae</taxon>
        <taxon>Mytilinidiales</taxon>
        <taxon>Argynnaceae</taxon>
        <taxon>Lepidopterella</taxon>
    </lineage>
</organism>
<keyword evidence="1" id="KW-0560">Oxidoreductase</keyword>
<keyword evidence="4" id="KW-1185">Reference proteome</keyword>
<reference evidence="3 4" key="1">
    <citation type="journal article" date="2016" name="Nat. Commun.">
        <title>Ectomycorrhizal ecology is imprinted in the genome of the dominant symbiotic fungus Cenococcum geophilum.</title>
        <authorList>
            <consortium name="DOE Joint Genome Institute"/>
            <person name="Peter M."/>
            <person name="Kohler A."/>
            <person name="Ohm R.A."/>
            <person name="Kuo A."/>
            <person name="Krutzmann J."/>
            <person name="Morin E."/>
            <person name="Arend M."/>
            <person name="Barry K.W."/>
            <person name="Binder M."/>
            <person name="Choi C."/>
            <person name="Clum A."/>
            <person name="Copeland A."/>
            <person name="Grisel N."/>
            <person name="Haridas S."/>
            <person name="Kipfer T."/>
            <person name="LaButti K."/>
            <person name="Lindquist E."/>
            <person name="Lipzen A."/>
            <person name="Maire R."/>
            <person name="Meier B."/>
            <person name="Mihaltcheva S."/>
            <person name="Molinier V."/>
            <person name="Murat C."/>
            <person name="Poggeler S."/>
            <person name="Quandt C.A."/>
            <person name="Sperisen C."/>
            <person name="Tritt A."/>
            <person name="Tisserant E."/>
            <person name="Crous P.W."/>
            <person name="Henrissat B."/>
            <person name="Nehls U."/>
            <person name="Egli S."/>
            <person name="Spatafora J.W."/>
            <person name="Grigoriev I.V."/>
            <person name="Martin F.M."/>
        </authorList>
    </citation>
    <scope>NUCLEOTIDE SEQUENCE [LARGE SCALE GENOMIC DNA]</scope>
    <source>
        <strain evidence="3 4">CBS 459.81</strain>
    </source>
</reference>
<evidence type="ECO:0000256" key="2">
    <source>
        <dbReference type="SAM" id="MobiDB-lite"/>
    </source>
</evidence>
<dbReference type="InterPro" id="IPR025337">
    <property type="entry name" value="Questin_oxidase-like"/>
</dbReference>
<proteinExistence type="predicted"/>
<dbReference type="InterPro" id="IPR042104">
    <property type="entry name" value="PKS_dehydratase_sf"/>
</dbReference>
<dbReference type="PANTHER" id="PTHR35870">
    <property type="entry name" value="PROTEIN, PUTATIVE (AFU_ORTHOLOGUE AFUA_5G03330)-RELATED"/>
    <property type="match status" value="1"/>
</dbReference>
<evidence type="ECO:0000256" key="1">
    <source>
        <dbReference type="ARBA" id="ARBA00023002"/>
    </source>
</evidence>
<dbReference type="PANTHER" id="PTHR35870:SF7">
    <property type="entry name" value="BAEYER-VILLIGER OXIDASE MDPL"/>
    <property type="match status" value="1"/>
</dbReference>
<feature type="region of interest" description="Disordered" evidence="2">
    <location>
        <begin position="341"/>
        <end position="360"/>
    </location>
</feature>
<dbReference type="Gene3D" id="3.10.129.110">
    <property type="entry name" value="Polyketide synthase dehydratase"/>
    <property type="match status" value="1"/>
</dbReference>
<feature type="compositionally biased region" description="Polar residues" evidence="2">
    <location>
        <begin position="351"/>
        <end position="360"/>
    </location>
</feature>
<dbReference type="GO" id="GO:0016491">
    <property type="term" value="F:oxidoreductase activity"/>
    <property type="evidence" value="ECO:0007669"/>
    <property type="project" value="UniProtKB-KW"/>
</dbReference>
<evidence type="ECO:0000313" key="3">
    <source>
        <dbReference type="EMBL" id="OCK74908.1"/>
    </source>
</evidence>
<dbReference type="OrthoDB" id="10004862at2759"/>
<accession>A0A8E2E0F8</accession>
<gene>
    <name evidence="3" type="ORF">K432DRAFT_447031</name>
</gene>
<evidence type="ECO:0000313" key="4">
    <source>
        <dbReference type="Proteomes" id="UP000250266"/>
    </source>
</evidence>
<dbReference type="EMBL" id="KV745395">
    <property type="protein sequence ID" value="OCK74908.1"/>
    <property type="molecule type" value="Genomic_DNA"/>
</dbReference>
<dbReference type="Proteomes" id="UP000250266">
    <property type="component" value="Unassembled WGS sequence"/>
</dbReference>
<name>A0A8E2E0F8_9PEZI</name>
<dbReference type="AlphaFoldDB" id="A0A8E2E0F8"/>
<protein>
    <submittedName>
        <fullName evidence="3">Uncharacterized protein</fullName>
    </submittedName>
</protein>